<organism evidence="2 3">
    <name type="scientific">Petrolisthes cinctipes</name>
    <name type="common">Flat porcelain crab</name>
    <dbReference type="NCBI Taxonomy" id="88211"/>
    <lineage>
        <taxon>Eukaryota</taxon>
        <taxon>Metazoa</taxon>
        <taxon>Ecdysozoa</taxon>
        <taxon>Arthropoda</taxon>
        <taxon>Crustacea</taxon>
        <taxon>Multicrustacea</taxon>
        <taxon>Malacostraca</taxon>
        <taxon>Eumalacostraca</taxon>
        <taxon>Eucarida</taxon>
        <taxon>Decapoda</taxon>
        <taxon>Pleocyemata</taxon>
        <taxon>Anomura</taxon>
        <taxon>Galatheoidea</taxon>
        <taxon>Porcellanidae</taxon>
        <taxon>Petrolisthes</taxon>
    </lineage>
</organism>
<dbReference type="EMBL" id="JAWQEG010001650">
    <property type="protein sequence ID" value="KAK3877610.1"/>
    <property type="molecule type" value="Genomic_DNA"/>
</dbReference>
<protein>
    <submittedName>
        <fullName evidence="2">Uncharacterized protein</fullName>
    </submittedName>
</protein>
<comment type="caution">
    <text evidence="2">The sequence shown here is derived from an EMBL/GenBank/DDBJ whole genome shotgun (WGS) entry which is preliminary data.</text>
</comment>
<reference evidence="2" key="1">
    <citation type="submission" date="2023-10" db="EMBL/GenBank/DDBJ databases">
        <title>Genome assemblies of two species of porcelain crab, Petrolisthes cinctipes and Petrolisthes manimaculis (Anomura: Porcellanidae).</title>
        <authorList>
            <person name="Angst P."/>
        </authorList>
    </citation>
    <scope>NUCLEOTIDE SEQUENCE</scope>
    <source>
        <strain evidence="2">PB745_01</strain>
        <tissue evidence="2">Gill</tissue>
    </source>
</reference>
<evidence type="ECO:0000256" key="1">
    <source>
        <dbReference type="SAM" id="MobiDB-lite"/>
    </source>
</evidence>
<dbReference type="AlphaFoldDB" id="A0AAE1FQ85"/>
<dbReference type="Proteomes" id="UP001286313">
    <property type="component" value="Unassembled WGS sequence"/>
</dbReference>
<evidence type="ECO:0000313" key="2">
    <source>
        <dbReference type="EMBL" id="KAK3877610.1"/>
    </source>
</evidence>
<feature type="compositionally biased region" description="Polar residues" evidence="1">
    <location>
        <begin position="14"/>
        <end position="31"/>
    </location>
</feature>
<sequence length="152" mass="16909">MPQQSDTRRHHQQSDLTQTRCSVPTSSSFSALGSPRLLLPLARVEHHLKEGEAAFDVNCPLINLLRGLSQDQDPARDYELVISDEGTEIELYSTRQGNLKENTDYTLKNNFVISLITESDRPLAQAAAPKVECRVNRVAALPPGQQNDEESP</sequence>
<evidence type="ECO:0000313" key="3">
    <source>
        <dbReference type="Proteomes" id="UP001286313"/>
    </source>
</evidence>
<gene>
    <name evidence="2" type="ORF">Pcinc_017688</name>
</gene>
<keyword evidence="3" id="KW-1185">Reference proteome</keyword>
<accession>A0AAE1FQ85</accession>
<proteinExistence type="predicted"/>
<feature type="region of interest" description="Disordered" evidence="1">
    <location>
        <begin position="1"/>
        <end position="31"/>
    </location>
</feature>
<name>A0AAE1FQ85_PETCI</name>